<dbReference type="InterPro" id="IPR010869">
    <property type="entry name" value="DUF1501"/>
</dbReference>
<dbReference type="InterPro" id="IPR002372">
    <property type="entry name" value="PQQ_rpt_dom"/>
</dbReference>
<dbReference type="PANTHER" id="PTHR34512:SF30">
    <property type="entry name" value="OUTER MEMBRANE PROTEIN ASSEMBLY FACTOR BAMB"/>
    <property type="match status" value="1"/>
</dbReference>
<evidence type="ECO:0000256" key="2">
    <source>
        <dbReference type="SAM" id="SignalP"/>
    </source>
</evidence>
<feature type="chain" id="PRO_5043269463" evidence="2">
    <location>
        <begin position="23"/>
        <end position="1985"/>
    </location>
</feature>
<feature type="domain" description="DUF1553" evidence="5">
    <location>
        <begin position="753"/>
        <end position="860"/>
    </location>
</feature>
<evidence type="ECO:0000259" key="4">
    <source>
        <dbReference type="Pfam" id="PF07583"/>
    </source>
</evidence>
<accession>A0A9P1BI84</accession>
<dbReference type="InterPro" id="IPR015943">
    <property type="entry name" value="WD40/YVTN_repeat-like_dom_sf"/>
</dbReference>
<keyword evidence="2" id="KW-0732">Signal</keyword>
<evidence type="ECO:0000259" key="3">
    <source>
        <dbReference type="Pfam" id="PF03372"/>
    </source>
</evidence>
<name>A0A9P1BI84_9DINO</name>
<gene>
    <name evidence="7" type="ORF">C1SCF055_LOCUS586</name>
</gene>
<dbReference type="PROSITE" id="PS50294">
    <property type="entry name" value="WD_REPEATS_REGION"/>
    <property type="match status" value="1"/>
</dbReference>
<evidence type="ECO:0000259" key="5">
    <source>
        <dbReference type="Pfam" id="PF07587"/>
    </source>
</evidence>
<protein>
    <submittedName>
        <fullName evidence="8">Uncharacterized protein L388</fullName>
    </submittedName>
</protein>
<dbReference type="CDD" id="cd09083">
    <property type="entry name" value="EEP-1"/>
    <property type="match status" value="1"/>
</dbReference>
<dbReference type="InterPro" id="IPR011444">
    <property type="entry name" value="DUF1549"/>
</dbReference>
<dbReference type="Proteomes" id="UP001152797">
    <property type="component" value="Unassembled WGS sequence"/>
</dbReference>
<keyword evidence="9" id="KW-1185">Reference proteome</keyword>
<keyword evidence="1" id="KW-0853">WD repeat</keyword>
<dbReference type="PANTHER" id="PTHR34512">
    <property type="entry name" value="CELL SURFACE PROTEIN"/>
    <property type="match status" value="1"/>
</dbReference>
<dbReference type="SMART" id="SM00320">
    <property type="entry name" value="WD40"/>
    <property type="match status" value="2"/>
</dbReference>
<dbReference type="Gene3D" id="3.60.10.10">
    <property type="entry name" value="Endonuclease/exonuclease/phosphatase"/>
    <property type="match status" value="1"/>
</dbReference>
<evidence type="ECO:0000313" key="7">
    <source>
        <dbReference type="EMBL" id="CAI3971996.1"/>
    </source>
</evidence>
<dbReference type="GO" id="GO:0003824">
    <property type="term" value="F:catalytic activity"/>
    <property type="evidence" value="ECO:0007669"/>
    <property type="project" value="InterPro"/>
</dbReference>
<dbReference type="SUPFAM" id="SSF53649">
    <property type="entry name" value="Alkaline phosphatase-like"/>
    <property type="match status" value="1"/>
</dbReference>
<dbReference type="InterPro" id="IPR036691">
    <property type="entry name" value="Endo/exonu/phosph_ase_sf"/>
</dbReference>
<dbReference type="InterPro" id="IPR022655">
    <property type="entry name" value="DUF1553"/>
</dbReference>
<dbReference type="Pfam" id="PF07587">
    <property type="entry name" value="PSD1"/>
    <property type="match status" value="1"/>
</dbReference>
<evidence type="ECO:0000313" key="8">
    <source>
        <dbReference type="EMBL" id="CAL4759308.1"/>
    </source>
</evidence>
<comment type="caution">
    <text evidence="7">The sequence shown here is derived from an EMBL/GenBank/DDBJ whole genome shotgun (WGS) entry which is preliminary data.</text>
</comment>
<dbReference type="SUPFAM" id="SSF69322">
    <property type="entry name" value="Tricorn protease domain 2"/>
    <property type="match status" value="1"/>
</dbReference>
<dbReference type="Pfam" id="PF00400">
    <property type="entry name" value="WD40"/>
    <property type="match status" value="1"/>
</dbReference>
<feature type="domain" description="Endonuclease/exonuclease/phosphatase" evidence="3">
    <location>
        <begin position="1726"/>
        <end position="1973"/>
    </location>
</feature>
<dbReference type="EMBL" id="CAMXCT030000001">
    <property type="protein sequence ID" value="CAL4759308.1"/>
    <property type="molecule type" value="Genomic_DNA"/>
</dbReference>
<feature type="domain" description="Pyrrolo-quinoline quinone repeat" evidence="6">
    <location>
        <begin position="244"/>
        <end position="379"/>
    </location>
</feature>
<dbReference type="OrthoDB" id="276515at2759"/>
<feature type="signal peptide" evidence="2">
    <location>
        <begin position="1"/>
        <end position="22"/>
    </location>
</feature>
<evidence type="ECO:0000256" key="1">
    <source>
        <dbReference type="PROSITE-ProRule" id="PRU00221"/>
    </source>
</evidence>
<dbReference type="Pfam" id="PF13360">
    <property type="entry name" value="PQQ_2"/>
    <property type="match status" value="2"/>
</dbReference>
<feature type="repeat" description="WD" evidence="1">
    <location>
        <begin position="1430"/>
        <end position="1471"/>
    </location>
</feature>
<dbReference type="Pfam" id="PF07394">
    <property type="entry name" value="DUF1501"/>
    <property type="match status" value="1"/>
</dbReference>
<dbReference type="InterPro" id="IPR001680">
    <property type="entry name" value="WD40_rpt"/>
</dbReference>
<dbReference type="Gene3D" id="2.40.10.480">
    <property type="match status" value="1"/>
</dbReference>
<dbReference type="PROSITE" id="PS50082">
    <property type="entry name" value="WD_REPEATS_2"/>
    <property type="match status" value="2"/>
</dbReference>
<feature type="domain" description="DUF1549" evidence="4">
    <location>
        <begin position="490"/>
        <end position="675"/>
    </location>
</feature>
<organism evidence="7">
    <name type="scientific">Cladocopium goreaui</name>
    <dbReference type="NCBI Taxonomy" id="2562237"/>
    <lineage>
        <taxon>Eukaryota</taxon>
        <taxon>Sar</taxon>
        <taxon>Alveolata</taxon>
        <taxon>Dinophyceae</taxon>
        <taxon>Suessiales</taxon>
        <taxon>Symbiodiniaceae</taxon>
        <taxon>Cladocopium</taxon>
    </lineage>
</organism>
<dbReference type="InterPro" id="IPR017850">
    <property type="entry name" value="Alkaline_phosphatase_core_sf"/>
</dbReference>
<feature type="repeat" description="WD" evidence="1">
    <location>
        <begin position="1528"/>
        <end position="1569"/>
    </location>
</feature>
<dbReference type="SUPFAM" id="SSF56219">
    <property type="entry name" value="DNase I-like"/>
    <property type="match status" value="1"/>
</dbReference>
<feature type="domain" description="Pyrrolo-quinoline quinone repeat" evidence="6">
    <location>
        <begin position="48"/>
        <end position="164"/>
    </location>
</feature>
<evidence type="ECO:0000313" key="9">
    <source>
        <dbReference type="Proteomes" id="UP001152797"/>
    </source>
</evidence>
<evidence type="ECO:0000259" key="6">
    <source>
        <dbReference type="Pfam" id="PF13360"/>
    </source>
</evidence>
<sequence>MLRSSLATVCFSFALINNTAHAENWPEFRGPSGQGTSQLKDMPVSWSTTENVAWKQELPGTGWSSPILHNNRIYLTTAVVGSDSDDEGENEQHTLKVLCLDYADGSTIWETAVFTPDAEASPNIHNKNSHASPTPLIVDDRLYAHFGHQGIACLDLAGNIIWRNNEFAYPPVHGNGGSPVVTDNAVIFTCDGAEDPFVIALRRSDGYELWRAPRPVDATKKFSFCTPLLITVAGREQVICPGSDIVSALDATTGEEIWHVKYDGYSVVPRPVYHDGLLFICTGFGKPNLLAIRPDGQGDVTDTHVAWTVSKGAPNTPSPVVVGDELFMVSDRGVASCVDAHSGEPIWQERLGGGFSASPVAADGKVYFQNEAGEGTVIEASREFNVLSKNDLAEQSLASYALAPGAILIRTEKHLYRIELNGPAGSHLVAPNTHHQIAVDFGMLRTNIANRSNTLILACVALCTVALGTKTFAQSTPEIAADHQDPTATINHFITSHWNEADVTPAASADDATFVRRLYLDLAGRIPTVEERDRFLASPQPDKRAQLVDDLLASEDYAVHMAEIFDTLLMGRGSPNDYRQRKANGWVDYLQRVFRENRPWNDVAREILLARPTGEVDQGSVWFLYERNNQHQAIAEAIGPAFFGTRIECAQCHDHPLCAEIEQEHYWGLVAFYRRGTNVKTDNGPRIAESAIGGFEEYANIYGESHPNVLSMLDSEPVAEPRPAPDEKQEDSDDLYRAAAVEGDPRVPIFSRREKFVEEILTDQPRVPSAFVNRIWAMLLGRGIIHPFDEMDSMHDASHPELLDWLAEDFTTNGFDIKRLVRAIALSEAYALESLRPEGIDDPAHFAWALQKPLTAEQYARSLQLVLHGHMNESADIINPLREQFAEVLPEETNTPVKNALFLSNTPAFDQFIRTSHSADHLVPRLMELDTHDARVDTLFQTSLGRAPSEEEQAAAVAFLQGNQAPMSAKPHKPSRNDCGSPEHTLHRRLFLQGTMAAGTASVASFNGLFSIPAFAQQAQQNAKRCILLWLCGAPSQFETWDPKPGTSTGGPFGAIDTTIPGIQISELMPKCATIIDKLAVIRSMKTKPSEHFQAIDMLTRGEGPRPPFTRPLLGSVVAQQLGQLDSPVPQFVLLDPCPEGNEFKSFKAGNWAGWLGAEYGPVRAGGEYTIPDLVRPEALTEVDHADREALRRFFSRKFENDQRSQAAASYNAAFERVNGLMSSAPLFDMNQLPEADRQRYGPGAFAQHALQARHLIENGSTFVMVANGMPWDNHVYNHEMHQMLVPELDQVLFHLVNDLEERGMLEDTLVIAMGEFGRTPWLNGARGRDHYPNAWSMAMAGCGIQPGAVHGATDELGNEVIEGEIDNRRLFATFFSALGIDPHEEYDLPGLPTFQRVEGDAEPLQETLFASCMDGVYRVNVDSGEYELLDKHESYASSAALLPESNTLITAGYDGALQWFDLEKNERIRRVPLHGFWSWEMALSPDKQLVASVTGQYLAGGYRYEPQAEREPSVQVLSATSGEILHSFPHVPSVQAVAFSPDSRYVAAGNLMGEVRVWDLTTGEMAANWTTPDFTSWGIIKSHCYLGGIFALRFTPDGSALLLAGMGPMRDPMAGNGRQLWEKFAWQESPPRKIDETHKDESGEGLMEALAVHPAGDRFVMGGRLRGGSWNVALFSTEDGRLLDSLKTECRVTGAHFTADGQRLILTGTQGQGVTHGSEVRVKLLSFNIRYGTANDGKDAWPLRHELVYDVIRSQQPDFCGLQEALRFQIDAIRKNLPEYEEFGVGRDDGKTKGEYSAILYRKDRWQLDTGETLWYSDTPTEPASADWGNSIPRIVTWARFTEKDSGAEIYVFNTHFDHISQPSRLKSAEFLSNLIAVKAGTAPVVVMGDFNAGEDNPAIVRLKNEDAPSGPKLLDSFRVVHPDAEEFGTFNGFRGRTDGAKIDFVFVDPPTTVEAAEIIRTNEDGRYPSDHFPVSAEVVLPSK</sequence>
<dbReference type="Gene3D" id="2.130.10.10">
    <property type="entry name" value="YVTN repeat-like/Quinoprotein amine dehydrogenase"/>
    <property type="match status" value="2"/>
</dbReference>
<dbReference type="Pfam" id="PF07583">
    <property type="entry name" value="PSCyt2"/>
    <property type="match status" value="1"/>
</dbReference>
<reference evidence="7" key="1">
    <citation type="submission" date="2022-10" db="EMBL/GenBank/DDBJ databases">
        <authorList>
            <person name="Chen Y."/>
            <person name="Dougan E. K."/>
            <person name="Chan C."/>
            <person name="Rhodes N."/>
            <person name="Thang M."/>
        </authorList>
    </citation>
    <scope>NUCLEOTIDE SEQUENCE</scope>
</reference>
<reference evidence="8 9" key="2">
    <citation type="submission" date="2024-05" db="EMBL/GenBank/DDBJ databases">
        <authorList>
            <person name="Chen Y."/>
            <person name="Shah S."/>
            <person name="Dougan E. K."/>
            <person name="Thang M."/>
            <person name="Chan C."/>
        </authorList>
    </citation>
    <scope>NUCLEOTIDE SEQUENCE [LARGE SCALE GENOMIC DNA]</scope>
</reference>
<dbReference type="EMBL" id="CAMXCT020000001">
    <property type="protein sequence ID" value="CAL1125371.1"/>
    <property type="molecule type" value="Genomic_DNA"/>
</dbReference>
<dbReference type="InterPro" id="IPR005135">
    <property type="entry name" value="Endo/exonuclease/phosphatase"/>
</dbReference>
<dbReference type="Pfam" id="PF03372">
    <property type="entry name" value="Exo_endo_phos"/>
    <property type="match status" value="1"/>
</dbReference>
<proteinExistence type="predicted"/>
<dbReference type="InterPro" id="IPR011047">
    <property type="entry name" value="Quinoprotein_ADH-like_sf"/>
</dbReference>
<dbReference type="SUPFAM" id="SSF50998">
    <property type="entry name" value="Quinoprotein alcohol dehydrogenase-like"/>
    <property type="match status" value="1"/>
</dbReference>
<dbReference type="EMBL" id="CAMXCT010000001">
    <property type="protein sequence ID" value="CAI3971996.1"/>
    <property type="molecule type" value="Genomic_DNA"/>
</dbReference>